<gene>
    <name evidence="3" type="ORF">KFE25_013448</name>
</gene>
<keyword evidence="2" id="KW-0472">Membrane</keyword>
<evidence type="ECO:0000256" key="1">
    <source>
        <dbReference type="ARBA" id="ARBA00004141"/>
    </source>
</evidence>
<dbReference type="EMBL" id="JAGTXO010000004">
    <property type="protein sequence ID" value="KAG8468365.1"/>
    <property type="molecule type" value="Genomic_DNA"/>
</dbReference>
<comment type="caution">
    <text evidence="3">The sequence shown here is derived from an EMBL/GenBank/DDBJ whole genome shotgun (WGS) entry which is preliminary data.</text>
</comment>
<feature type="transmembrane region" description="Helical" evidence="2">
    <location>
        <begin position="224"/>
        <end position="241"/>
    </location>
</feature>
<keyword evidence="4" id="KW-1185">Reference proteome</keyword>
<dbReference type="Gene3D" id="1.20.58.390">
    <property type="entry name" value="Neurotransmitter-gated ion-channel transmembrane domain"/>
    <property type="match status" value="1"/>
</dbReference>
<dbReference type="GO" id="GO:0004888">
    <property type="term" value="F:transmembrane signaling receptor activity"/>
    <property type="evidence" value="ECO:0007669"/>
    <property type="project" value="InterPro"/>
</dbReference>
<dbReference type="GO" id="GO:0016020">
    <property type="term" value="C:membrane"/>
    <property type="evidence" value="ECO:0007669"/>
    <property type="project" value="UniProtKB-SubCell"/>
</dbReference>
<dbReference type="Gene3D" id="2.70.170.10">
    <property type="entry name" value="Neurotransmitter-gated ion-channel ligand-binding domain"/>
    <property type="match status" value="1"/>
</dbReference>
<evidence type="ECO:0008006" key="5">
    <source>
        <dbReference type="Google" id="ProtNLM"/>
    </source>
</evidence>
<dbReference type="InterPro" id="IPR038050">
    <property type="entry name" value="Neuro_actylchol_rec"/>
</dbReference>
<evidence type="ECO:0000313" key="3">
    <source>
        <dbReference type="EMBL" id="KAG8468365.1"/>
    </source>
</evidence>
<dbReference type="GO" id="GO:0005230">
    <property type="term" value="F:extracellular ligand-gated monoatomic ion channel activity"/>
    <property type="evidence" value="ECO:0007669"/>
    <property type="project" value="InterPro"/>
</dbReference>
<dbReference type="Proteomes" id="UP000751190">
    <property type="component" value="Unassembled WGS sequence"/>
</dbReference>
<proteinExistence type="predicted"/>
<name>A0A8J6CFU3_DIALT</name>
<accession>A0A8J6CFU3</accession>
<comment type="subcellular location">
    <subcellularLocation>
        <location evidence="1">Membrane</location>
        <topology evidence="1">Multi-pass membrane protein</topology>
    </subcellularLocation>
</comment>
<dbReference type="InterPro" id="IPR036719">
    <property type="entry name" value="Neuro-gated_channel_TM_sf"/>
</dbReference>
<dbReference type="SUPFAM" id="SSF90112">
    <property type="entry name" value="Neurotransmitter-gated ion-channel transmembrane pore"/>
    <property type="match status" value="1"/>
</dbReference>
<keyword evidence="2" id="KW-0812">Transmembrane</keyword>
<reference evidence="3" key="1">
    <citation type="submission" date="2021-05" db="EMBL/GenBank/DDBJ databases">
        <title>The genome of the haptophyte Pavlova lutheri (Diacronema luteri, Pavlovales) - a model for lipid biosynthesis in eukaryotic algae.</title>
        <authorList>
            <person name="Hulatt C.J."/>
            <person name="Posewitz M.C."/>
        </authorList>
    </citation>
    <scope>NUCLEOTIDE SEQUENCE</scope>
    <source>
        <strain evidence="3">NIVA-4/92</strain>
    </source>
</reference>
<feature type="transmembrane region" description="Helical" evidence="2">
    <location>
        <begin position="253"/>
        <end position="275"/>
    </location>
</feature>
<dbReference type="InterPro" id="IPR006201">
    <property type="entry name" value="Neur_channel"/>
</dbReference>
<dbReference type="OrthoDB" id="203862at2759"/>
<evidence type="ECO:0000256" key="2">
    <source>
        <dbReference type="SAM" id="Phobius"/>
    </source>
</evidence>
<organism evidence="3 4">
    <name type="scientific">Diacronema lutheri</name>
    <name type="common">Unicellular marine alga</name>
    <name type="synonym">Monochrysis lutheri</name>
    <dbReference type="NCBI Taxonomy" id="2081491"/>
    <lineage>
        <taxon>Eukaryota</taxon>
        <taxon>Haptista</taxon>
        <taxon>Haptophyta</taxon>
        <taxon>Pavlovophyceae</taxon>
        <taxon>Pavlovales</taxon>
        <taxon>Pavlovaceae</taxon>
        <taxon>Diacronema</taxon>
    </lineage>
</organism>
<dbReference type="InterPro" id="IPR036734">
    <property type="entry name" value="Neur_chan_lig-bd_sf"/>
</dbReference>
<dbReference type="SUPFAM" id="SSF63712">
    <property type="entry name" value="Nicotinic receptor ligand binding domain-like"/>
    <property type="match status" value="1"/>
</dbReference>
<dbReference type="AlphaFoldDB" id="A0A8J6CFU3"/>
<sequence length="391" mass="43779">MEVGMSWELILESINDADEQFSVELDLKYTWIARGFARDWKAAGSPAANTPEMAELVRGCWDPKLRIANVADREEVASDFTLCLDPSQGRMHRYTKIRLTCSETLELHRFPFDRQLLAIQLTTYRDTNEVVFVPYEGRSSLNKSRAGRWKLHNGPSPLFVVPSTDSRGLIATSGRAYHRAFITIEAERDANWYITHFILPHCVIIAMNVNVTLISRNEVADRNSVTLTLLLTAVAFQFLLVSEVPKKNYQTILDWVMATGLAVQLVTCLLVFLNADNPHNEEWDRSAFYSLTDANVFVVELVFSLVFIVPWVAGNLLLVTLAKCGLYAASFDRLVQFGQGWLQTAMGEDEHGSCSGTYTLIRSGKARTASLVRFVKDGASSRTSAEPILAA</sequence>
<dbReference type="PANTHER" id="PTHR18945">
    <property type="entry name" value="NEUROTRANSMITTER GATED ION CHANNEL"/>
    <property type="match status" value="1"/>
</dbReference>
<feature type="transmembrane region" description="Helical" evidence="2">
    <location>
        <begin position="295"/>
        <end position="318"/>
    </location>
</feature>
<keyword evidence="2" id="KW-1133">Transmembrane helix</keyword>
<protein>
    <recommendedName>
        <fullName evidence="5">Neurotransmitter-gated ion-channel ligand-binding domain-containing protein</fullName>
    </recommendedName>
</protein>
<evidence type="ECO:0000313" key="4">
    <source>
        <dbReference type="Proteomes" id="UP000751190"/>
    </source>
</evidence>